<organism evidence="2 3">
    <name type="scientific">Hibiscus sabdariffa</name>
    <name type="common">roselle</name>
    <dbReference type="NCBI Taxonomy" id="183260"/>
    <lineage>
        <taxon>Eukaryota</taxon>
        <taxon>Viridiplantae</taxon>
        <taxon>Streptophyta</taxon>
        <taxon>Embryophyta</taxon>
        <taxon>Tracheophyta</taxon>
        <taxon>Spermatophyta</taxon>
        <taxon>Magnoliopsida</taxon>
        <taxon>eudicotyledons</taxon>
        <taxon>Gunneridae</taxon>
        <taxon>Pentapetalae</taxon>
        <taxon>rosids</taxon>
        <taxon>malvids</taxon>
        <taxon>Malvales</taxon>
        <taxon>Malvaceae</taxon>
        <taxon>Malvoideae</taxon>
        <taxon>Hibiscus</taxon>
    </lineage>
</organism>
<feature type="transmembrane region" description="Helical" evidence="1">
    <location>
        <begin position="169"/>
        <end position="190"/>
    </location>
</feature>
<keyword evidence="1" id="KW-1133">Transmembrane helix</keyword>
<proteinExistence type="predicted"/>
<keyword evidence="1" id="KW-0472">Membrane</keyword>
<dbReference type="Proteomes" id="UP001396334">
    <property type="component" value="Unassembled WGS sequence"/>
</dbReference>
<sequence length="229" mass="25787">MSPSFLPLYDFEVGFHLTFHPFFAKLFKSFRVGSGQLVGSGWWVLVNYFLNFQLHSEQASISVFRHCLVSEANAKEFVMITSRGDVPLIMSNVTSNTRLDRTKYIGSSRGESPNGWDKVEKNTVPNGFLVGVPDYKNLWPYDSCRKNDACISLGKIAKLAKFLRPSIDIAIISVTTVVPIVLAHFGAVVVRKLLWEKMKKINAPRHPLSQQDKRVAKRPMSTLKKIVAS</sequence>
<keyword evidence="1" id="KW-0812">Transmembrane</keyword>
<dbReference type="EMBL" id="JBBPBN010000044">
    <property type="protein sequence ID" value="KAK8996532.1"/>
    <property type="molecule type" value="Genomic_DNA"/>
</dbReference>
<name>A0ABR2Q778_9ROSI</name>
<accession>A0ABR2Q778</accession>
<evidence type="ECO:0000313" key="3">
    <source>
        <dbReference type="Proteomes" id="UP001396334"/>
    </source>
</evidence>
<evidence type="ECO:0000256" key="1">
    <source>
        <dbReference type="SAM" id="Phobius"/>
    </source>
</evidence>
<evidence type="ECO:0000313" key="2">
    <source>
        <dbReference type="EMBL" id="KAK8996532.1"/>
    </source>
</evidence>
<protein>
    <submittedName>
        <fullName evidence="2">Uncharacterized protein</fullName>
    </submittedName>
</protein>
<keyword evidence="3" id="KW-1185">Reference proteome</keyword>
<comment type="caution">
    <text evidence="2">The sequence shown here is derived from an EMBL/GenBank/DDBJ whole genome shotgun (WGS) entry which is preliminary data.</text>
</comment>
<gene>
    <name evidence="2" type="ORF">V6N11_081803</name>
</gene>
<reference evidence="2 3" key="1">
    <citation type="journal article" date="2024" name="G3 (Bethesda)">
        <title>Genome assembly of Hibiscus sabdariffa L. provides insights into metabolisms of medicinal natural products.</title>
        <authorList>
            <person name="Kim T."/>
        </authorList>
    </citation>
    <scope>NUCLEOTIDE SEQUENCE [LARGE SCALE GENOMIC DNA]</scope>
    <source>
        <strain evidence="2">TK-2024</strain>
        <tissue evidence="2">Old leaves</tissue>
    </source>
</reference>